<evidence type="ECO:0000256" key="1">
    <source>
        <dbReference type="SAM" id="MobiDB-lite"/>
    </source>
</evidence>
<dbReference type="Proteomes" id="UP001601992">
    <property type="component" value="Unassembled WGS sequence"/>
</dbReference>
<dbReference type="RefSeq" id="WP_387407154.1">
    <property type="nucleotide sequence ID" value="NZ_JBIAQY010000045.1"/>
</dbReference>
<evidence type="ECO:0000313" key="3">
    <source>
        <dbReference type="Proteomes" id="UP001601992"/>
    </source>
</evidence>
<gene>
    <name evidence="2" type="ORF">ACFYXQ_46720</name>
</gene>
<evidence type="ECO:0000313" key="2">
    <source>
        <dbReference type="EMBL" id="MFF3575248.1"/>
    </source>
</evidence>
<accession>A0ABW6SFY4</accession>
<sequence length="154" mass="15903">MGTTTAPEATAPSQPGTPEAGNDESDVPPAVSPTETVGVQPSPAAPGTPSSPHPNGHPAAGTPFPGEGMTLQQVKNLQQTVDGGHQPWRLDRVAVAKSFVQGRFGWSNVQTSTDSAPNVIYLTNSDGARVFVHLIQPATQGARGIWTVDSGAWS</sequence>
<organism evidence="2 3">
    <name type="scientific">Nocardia jiangxiensis</name>
    <dbReference type="NCBI Taxonomy" id="282685"/>
    <lineage>
        <taxon>Bacteria</taxon>
        <taxon>Bacillati</taxon>
        <taxon>Actinomycetota</taxon>
        <taxon>Actinomycetes</taxon>
        <taxon>Mycobacteriales</taxon>
        <taxon>Nocardiaceae</taxon>
        <taxon>Nocardia</taxon>
    </lineage>
</organism>
<keyword evidence="3" id="KW-1185">Reference proteome</keyword>
<protein>
    <submittedName>
        <fullName evidence="2">Uncharacterized protein</fullName>
    </submittedName>
</protein>
<feature type="compositionally biased region" description="Polar residues" evidence="1">
    <location>
        <begin position="1"/>
        <end position="16"/>
    </location>
</feature>
<comment type="caution">
    <text evidence="2">The sequence shown here is derived from an EMBL/GenBank/DDBJ whole genome shotgun (WGS) entry which is preliminary data.</text>
</comment>
<dbReference type="EMBL" id="JBIAQY010000045">
    <property type="protein sequence ID" value="MFF3575248.1"/>
    <property type="molecule type" value="Genomic_DNA"/>
</dbReference>
<name>A0ABW6SFY4_9NOCA</name>
<feature type="compositionally biased region" description="Pro residues" evidence="1">
    <location>
        <begin position="43"/>
        <end position="52"/>
    </location>
</feature>
<proteinExistence type="predicted"/>
<feature type="region of interest" description="Disordered" evidence="1">
    <location>
        <begin position="1"/>
        <end position="68"/>
    </location>
</feature>
<reference evidence="2 3" key="1">
    <citation type="submission" date="2024-10" db="EMBL/GenBank/DDBJ databases">
        <title>The Natural Products Discovery Center: Release of the First 8490 Sequenced Strains for Exploring Actinobacteria Biosynthetic Diversity.</title>
        <authorList>
            <person name="Kalkreuter E."/>
            <person name="Kautsar S.A."/>
            <person name="Yang D."/>
            <person name="Bader C.D."/>
            <person name="Teijaro C.N."/>
            <person name="Fluegel L."/>
            <person name="Davis C.M."/>
            <person name="Simpson J.R."/>
            <person name="Lauterbach L."/>
            <person name="Steele A.D."/>
            <person name="Gui C."/>
            <person name="Meng S."/>
            <person name="Li G."/>
            <person name="Viehrig K."/>
            <person name="Ye F."/>
            <person name="Su P."/>
            <person name="Kiefer A.F."/>
            <person name="Nichols A."/>
            <person name="Cepeda A.J."/>
            <person name="Yan W."/>
            <person name="Fan B."/>
            <person name="Jiang Y."/>
            <person name="Adhikari A."/>
            <person name="Zheng C.-J."/>
            <person name="Schuster L."/>
            <person name="Cowan T.M."/>
            <person name="Smanski M.J."/>
            <person name="Chevrette M.G."/>
            <person name="De Carvalho L.P.S."/>
            <person name="Shen B."/>
        </authorList>
    </citation>
    <scope>NUCLEOTIDE SEQUENCE [LARGE SCALE GENOMIC DNA]</scope>
    <source>
        <strain evidence="2 3">NPDC002593</strain>
    </source>
</reference>